<comment type="caution">
    <text evidence="8">The sequence shown here is derived from an EMBL/GenBank/DDBJ whole genome shotgun (WGS) entry which is preliminary data.</text>
</comment>
<accession>A0ABW0M8J3</accession>
<keyword evidence="6" id="KW-0281">Fimbrium</keyword>
<evidence type="ECO:0000313" key="9">
    <source>
        <dbReference type="Proteomes" id="UP001596045"/>
    </source>
</evidence>
<feature type="domain" description="PilY1 beta-propeller" evidence="7">
    <location>
        <begin position="637"/>
        <end position="987"/>
    </location>
</feature>
<comment type="subcellular location">
    <subcellularLocation>
        <location evidence="1">Fimbrium</location>
    </subcellularLocation>
</comment>
<dbReference type="InterPro" id="IPR011047">
    <property type="entry name" value="Quinoprotein_ADH-like_sf"/>
</dbReference>
<dbReference type="InterPro" id="IPR008707">
    <property type="entry name" value="B-propeller_PilY1"/>
</dbReference>
<gene>
    <name evidence="8" type="ORF">ACFPM8_04740</name>
</gene>
<keyword evidence="5" id="KW-0106">Calcium</keyword>
<proteinExistence type="inferred from homology"/>
<evidence type="ECO:0000256" key="1">
    <source>
        <dbReference type="ARBA" id="ARBA00004561"/>
    </source>
</evidence>
<organism evidence="8 9">
    <name type="scientific">Paraherbaspirillum soli</name>
    <dbReference type="NCBI Taxonomy" id="631222"/>
    <lineage>
        <taxon>Bacteria</taxon>
        <taxon>Pseudomonadati</taxon>
        <taxon>Pseudomonadota</taxon>
        <taxon>Betaproteobacteria</taxon>
        <taxon>Burkholderiales</taxon>
        <taxon>Oxalobacteraceae</taxon>
        <taxon>Paraherbaspirillum</taxon>
    </lineage>
</organism>
<protein>
    <submittedName>
        <fullName evidence="8">Pilus assembly protein</fullName>
    </submittedName>
</protein>
<comment type="similarity">
    <text evidence="2">Belongs to the PilY1 family.</text>
</comment>
<sequence length="1124" mass="122914">MQGIARSNRYLSIAAGGWPACVVWAGLSVGLAVASGPVLAEISQTPMILAQPPKPNIMFSMDDSGSMNWSDMISGDGYVSEYELRFYSPDFNRIYYNPEITYTPGARYDGQAMGNSDIGRTRVDPYLNNTVVPVSLASVCYRTGTPVFPTFQPYGNYGPTANCRDTRWLSYNTKAARYAFYYRWDGRAYIRTDILPDRQSYPRAATRTDCDAGASCSYAQEIQNFANWFSYYRTRILMTKTVIGLAFLSIDPVTRPESAPRFRVGFSTINVARYNDNPKWLTIREFDTEQKKKFYDNLYGTVPYGGTPLRIHMNRIGEMYEGIMYGFDYANNDPYRLSKNDPTLLSCRPSYHILSTDGYWNDYGVGFGNEDGSDSGYSTRAYGAYDALGASDTLADIAMYYYKTDLRPALANNVASTNARDSATHQHMTTFTIGLGVNGELKYRPDYDSATEGDFYDIKRGVKNWPVPKAERASTVDDLWHAAVNGRGRYLSANDPAQLQKGLVDILKQIGTPDGAASSLAVNGEKITGDTLAYKPGFVGGSWGGYLKAYRLLPDGALGAEVWNAADKLPGPDRRDIKTWQAAGDGSGTSVDFRWQQLTPAQQAALGSEEILNYLRGSDALEAAQGRGSYRNRRSKLGDIVNSSPLYVKDADFGYRKLPEAGGGGTIYAQFLANKKGRRPMAYVGANDGMLHAINAVTGIEEWAFIPNAVYPHLKTLADPAYVHRYFVDGQLTESDAYLGEPPDSGASWLLWLRYAENWKTILMGSTGGGAKAVFAISGERVLWEKSDGIPGTPTYDADMGHVLGEAVVIRLRNGKWAAVYGNGYDSANQKAVLYLVDVETGKEIKKIHTESGGAQAPNGLSTPAFVFNGQREVIAAYAGDLQGNLWGFDLSDVDAAKWRPAFDGKPLFVAKDSHGKVQPIVQQPVLDYHPQGGRLVMFGSGKFFEAADKLGTQTQSVYGIWDKPGAGVVGNRDALQQQTFTTVADGRTLTRNRPNWAEKRGWVVDLPDSGERVVGKPLLIDDILWILSFAPTGNDLCGAGGASQLMGIAYATGGAAANAVFPGLSPDRAARTVMPSLATPTSITLPDGRRKLVINGIDGNAQSIAIAKSNRPPFRTWHQLPNP</sequence>
<keyword evidence="9" id="KW-1185">Reference proteome</keyword>
<evidence type="ECO:0000256" key="4">
    <source>
        <dbReference type="ARBA" id="ARBA00022723"/>
    </source>
</evidence>
<dbReference type="Proteomes" id="UP001596045">
    <property type="component" value="Unassembled WGS sequence"/>
</dbReference>
<evidence type="ECO:0000256" key="5">
    <source>
        <dbReference type="ARBA" id="ARBA00022837"/>
    </source>
</evidence>
<evidence type="ECO:0000313" key="8">
    <source>
        <dbReference type="EMBL" id="MFC5473256.1"/>
    </source>
</evidence>
<evidence type="ECO:0000256" key="2">
    <source>
        <dbReference type="ARBA" id="ARBA00008387"/>
    </source>
</evidence>
<dbReference type="Pfam" id="PF05567">
    <property type="entry name" value="T4P_PilY1"/>
    <property type="match status" value="1"/>
</dbReference>
<dbReference type="EMBL" id="JBHSMT010000008">
    <property type="protein sequence ID" value="MFC5473256.1"/>
    <property type="molecule type" value="Genomic_DNA"/>
</dbReference>
<name>A0ABW0M8J3_9BURK</name>
<dbReference type="RefSeq" id="WP_378995481.1">
    <property type="nucleotide sequence ID" value="NZ_JBHSMT010000008.1"/>
</dbReference>
<dbReference type="SUPFAM" id="SSF50998">
    <property type="entry name" value="Quinoprotein alcohol dehydrogenase-like"/>
    <property type="match status" value="1"/>
</dbReference>
<keyword evidence="4" id="KW-0479">Metal-binding</keyword>
<evidence type="ECO:0000256" key="6">
    <source>
        <dbReference type="ARBA" id="ARBA00023263"/>
    </source>
</evidence>
<evidence type="ECO:0000259" key="7">
    <source>
        <dbReference type="Pfam" id="PF05567"/>
    </source>
</evidence>
<keyword evidence="3" id="KW-1029">Fimbrium biogenesis</keyword>
<evidence type="ECO:0000256" key="3">
    <source>
        <dbReference type="ARBA" id="ARBA00022558"/>
    </source>
</evidence>
<reference evidence="9" key="1">
    <citation type="journal article" date="2019" name="Int. J. Syst. Evol. Microbiol.">
        <title>The Global Catalogue of Microorganisms (GCM) 10K type strain sequencing project: providing services to taxonomists for standard genome sequencing and annotation.</title>
        <authorList>
            <consortium name="The Broad Institute Genomics Platform"/>
            <consortium name="The Broad Institute Genome Sequencing Center for Infectious Disease"/>
            <person name="Wu L."/>
            <person name="Ma J."/>
        </authorList>
    </citation>
    <scope>NUCLEOTIDE SEQUENCE [LARGE SCALE GENOMIC DNA]</scope>
    <source>
        <strain evidence="9">JCM 17066</strain>
    </source>
</reference>